<evidence type="ECO:0000313" key="8">
    <source>
        <dbReference type="Proteomes" id="UP001149090"/>
    </source>
</evidence>
<dbReference type="Gene3D" id="3.40.50.300">
    <property type="entry name" value="P-loop containing nucleotide triphosphate hydrolases"/>
    <property type="match status" value="1"/>
</dbReference>
<keyword evidence="6" id="KW-0460">Magnesium</keyword>
<dbReference type="PANTHER" id="PTHR10218:SF302">
    <property type="entry name" value="GUANINE NUCLEOTIDE-BINDING PROTEIN ALPHA-5 SUBUNIT"/>
    <property type="match status" value="1"/>
</dbReference>
<dbReference type="InterPro" id="IPR011025">
    <property type="entry name" value="GproteinA_insert"/>
</dbReference>
<keyword evidence="4" id="KW-0807">Transducer</keyword>
<dbReference type="SMART" id="SM00275">
    <property type="entry name" value="G_alpha"/>
    <property type="match status" value="1"/>
</dbReference>
<gene>
    <name evidence="7" type="ORF">M0811_00821</name>
</gene>
<dbReference type="EMBL" id="JAPDFW010000070">
    <property type="protein sequence ID" value="KAJ5074192.1"/>
    <property type="molecule type" value="Genomic_DNA"/>
</dbReference>
<name>A0A9Q0LJS9_ANAIG</name>
<feature type="binding site" evidence="6">
    <location>
        <position position="47"/>
    </location>
    <ligand>
        <name>Mg(2+)</name>
        <dbReference type="ChEBI" id="CHEBI:18420"/>
    </ligand>
</feature>
<accession>A0A9Q0LJS9</accession>
<dbReference type="GO" id="GO:0005737">
    <property type="term" value="C:cytoplasm"/>
    <property type="evidence" value="ECO:0007669"/>
    <property type="project" value="TreeGrafter"/>
</dbReference>
<evidence type="ECO:0000256" key="2">
    <source>
        <dbReference type="ARBA" id="ARBA00022741"/>
    </source>
</evidence>
<dbReference type="GO" id="GO:0046872">
    <property type="term" value="F:metal ion binding"/>
    <property type="evidence" value="ECO:0007669"/>
    <property type="project" value="UniProtKB-KW"/>
</dbReference>
<dbReference type="GO" id="GO:0005525">
    <property type="term" value="F:GTP binding"/>
    <property type="evidence" value="ECO:0007669"/>
    <property type="project" value="UniProtKB-KW"/>
</dbReference>
<sequence>MGSKVSKDKIKRQKRSEQIDEELKKQAEAYKKEVKLLVLGTGESGKSTFIKQIQILFQNGFGPQDFKIYRNVIRHNLIDHTKVLIKGTRKLDIPLLQENNKLAQKFLKEAQLVKGQIPSDTISNIKRLWNDPALKITFNSRSELQIPDTKGLFLDDLDRITASNYQPTNNDILSCRIPTTGVRMLSFDHKGSPWRVIDVGGQRSERRKWIHHFDNVSVTFMLLP</sequence>
<dbReference type="GO" id="GO:0003924">
    <property type="term" value="F:GTPase activity"/>
    <property type="evidence" value="ECO:0007669"/>
    <property type="project" value="InterPro"/>
</dbReference>
<dbReference type="PROSITE" id="PS51882">
    <property type="entry name" value="G_ALPHA"/>
    <property type="match status" value="1"/>
</dbReference>
<feature type="binding site" evidence="5">
    <location>
        <begin position="173"/>
        <end position="179"/>
    </location>
    <ligand>
        <name>GTP</name>
        <dbReference type="ChEBI" id="CHEBI:37565"/>
    </ligand>
</feature>
<proteinExistence type="predicted"/>
<dbReference type="Pfam" id="PF00503">
    <property type="entry name" value="G-alpha"/>
    <property type="match status" value="1"/>
</dbReference>
<dbReference type="GO" id="GO:0031683">
    <property type="term" value="F:G-protein beta/gamma-subunit complex binding"/>
    <property type="evidence" value="ECO:0007669"/>
    <property type="project" value="InterPro"/>
</dbReference>
<protein>
    <submittedName>
        <fullName evidence="7">Guanine nucleotide-binding protein g(Q) subunit alpha</fullName>
    </submittedName>
</protein>
<evidence type="ECO:0000256" key="3">
    <source>
        <dbReference type="ARBA" id="ARBA00023134"/>
    </source>
</evidence>
<dbReference type="SUPFAM" id="SSF52540">
    <property type="entry name" value="P-loop containing nucleoside triphosphate hydrolases"/>
    <property type="match status" value="1"/>
</dbReference>
<organism evidence="7 8">
    <name type="scientific">Anaeramoeba ignava</name>
    <name type="common">Anaerobic marine amoeba</name>
    <dbReference type="NCBI Taxonomy" id="1746090"/>
    <lineage>
        <taxon>Eukaryota</taxon>
        <taxon>Metamonada</taxon>
        <taxon>Anaeramoebidae</taxon>
        <taxon>Anaeramoeba</taxon>
    </lineage>
</organism>
<dbReference type="GO" id="GO:0007188">
    <property type="term" value="P:adenylate cyclase-modulating G protein-coupled receptor signaling pathway"/>
    <property type="evidence" value="ECO:0007669"/>
    <property type="project" value="TreeGrafter"/>
</dbReference>
<evidence type="ECO:0000256" key="1">
    <source>
        <dbReference type="ARBA" id="ARBA00022723"/>
    </source>
</evidence>
<comment type="caution">
    <text evidence="7">The sequence shown here is derived from an EMBL/GenBank/DDBJ whole genome shotgun (WGS) entry which is preliminary data.</text>
</comment>
<dbReference type="AlphaFoldDB" id="A0A9Q0LJS9"/>
<dbReference type="Proteomes" id="UP001149090">
    <property type="component" value="Unassembled WGS sequence"/>
</dbReference>
<dbReference type="GO" id="GO:0001664">
    <property type="term" value="F:G protein-coupled receptor binding"/>
    <property type="evidence" value="ECO:0007669"/>
    <property type="project" value="TreeGrafter"/>
</dbReference>
<evidence type="ECO:0000256" key="6">
    <source>
        <dbReference type="PIRSR" id="PIRSR601019-2"/>
    </source>
</evidence>
<feature type="binding site" evidence="6">
    <location>
        <position position="179"/>
    </location>
    <ligand>
        <name>Mg(2+)</name>
        <dbReference type="ChEBI" id="CHEBI:18420"/>
    </ligand>
</feature>
<dbReference type="GO" id="GO:0005834">
    <property type="term" value="C:heterotrimeric G-protein complex"/>
    <property type="evidence" value="ECO:0007669"/>
    <property type="project" value="TreeGrafter"/>
</dbReference>
<keyword evidence="3 5" id="KW-0342">GTP-binding</keyword>
<keyword evidence="8" id="KW-1185">Reference proteome</keyword>
<dbReference type="InterPro" id="IPR001019">
    <property type="entry name" value="Gprotein_alpha_su"/>
</dbReference>
<dbReference type="InterPro" id="IPR027417">
    <property type="entry name" value="P-loop_NTPase"/>
</dbReference>
<feature type="binding site" evidence="5">
    <location>
        <begin position="43"/>
        <end position="48"/>
    </location>
    <ligand>
        <name>GTP</name>
        <dbReference type="ChEBI" id="CHEBI:37565"/>
    </ligand>
</feature>
<reference evidence="7" key="1">
    <citation type="submission" date="2022-10" db="EMBL/GenBank/DDBJ databases">
        <title>Novel sulphate-reducing endosymbionts in the free-living metamonad Anaeramoeba.</title>
        <authorList>
            <person name="Jerlstrom-Hultqvist J."/>
            <person name="Cepicka I."/>
            <person name="Gallot-Lavallee L."/>
            <person name="Salas-Leiva D."/>
            <person name="Curtis B.A."/>
            <person name="Zahonova K."/>
            <person name="Pipaliya S."/>
            <person name="Dacks J."/>
            <person name="Roger A.J."/>
        </authorList>
    </citation>
    <scope>NUCLEOTIDE SEQUENCE</scope>
    <source>
        <strain evidence="7">BMAN</strain>
    </source>
</reference>
<dbReference type="OrthoDB" id="5817230at2759"/>
<dbReference type="SUPFAM" id="SSF47895">
    <property type="entry name" value="Transducin (alpha subunit), insertion domain"/>
    <property type="match status" value="1"/>
</dbReference>
<evidence type="ECO:0000313" key="7">
    <source>
        <dbReference type="EMBL" id="KAJ5074192.1"/>
    </source>
</evidence>
<keyword evidence="1 6" id="KW-0479">Metal-binding</keyword>
<evidence type="ECO:0000256" key="4">
    <source>
        <dbReference type="ARBA" id="ARBA00023224"/>
    </source>
</evidence>
<dbReference type="Gene3D" id="1.10.400.10">
    <property type="entry name" value="GI Alpha 1, domain 2-like"/>
    <property type="match status" value="1"/>
</dbReference>
<evidence type="ECO:0000256" key="5">
    <source>
        <dbReference type="PIRSR" id="PIRSR601019-1"/>
    </source>
</evidence>
<feature type="binding site" evidence="5">
    <location>
        <begin position="198"/>
        <end position="202"/>
    </location>
    <ligand>
        <name>GTP</name>
        <dbReference type="ChEBI" id="CHEBI:37565"/>
    </ligand>
</feature>
<dbReference type="PRINTS" id="PR00318">
    <property type="entry name" value="GPROTEINA"/>
</dbReference>
<dbReference type="PANTHER" id="PTHR10218">
    <property type="entry name" value="GTP-BINDING PROTEIN ALPHA SUBUNIT"/>
    <property type="match status" value="1"/>
</dbReference>
<keyword evidence="2 5" id="KW-0547">Nucleotide-binding</keyword>